<dbReference type="Pfam" id="PF00134">
    <property type="entry name" value="Cyclin_N"/>
    <property type="match status" value="1"/>
</dbReference>
<dbReference type="PANTHER" id="PTHR10177">
    <property type="entry name" value="CYCLINS"/>
    <property type="match status" value="1"/>
</dbReference>
<feature type="domain" description="Cyclin-like" evidence="5">
    <location>
        <begin position="205"/>
        <end position="281"/>
    </location>
</feature>
<evidence type="ECO:0000256" key="1">
    <source>
        <dbReference type="ARBA" id="ARBA00022618"/>
    </source>
</evidence>
<keyword evidence="7" id="KW-1185">Reference proteome</keyword>
<evidence type="ECO:0000313" key="6">
    <source>
        <dbReference type="EMBL" id="RZC63503.1"/>
    </source>
</evidence>
<accession>A0A4Y7JQY6</accession>
<comment type="similarity">
    <text evidence="4">Belongs to the cyclin family.</text>
</comment>
<evidence type="ECO:0000256" key="2">
    <source>
        <dbReference type="ARBA" id="ARBA00023127"/>
    </source>
</evidence>
<dbReference type="OMA" id="NCITVRE"/>
<dbReference type="EMBL" id="CM010719">
    <property type="protein sequence ID" value="RZC63503.1"/>
    <property type="molecule type" value="Genomic_DNA"/>
</dbReference>
<dbReference type="Pfam" id="PF02984">
    <property type="entry name" value="Cyclin_C"/>
    <property type="match status" value="1"/>
</dbReference>
<dbReference type="InterPro" id="IPR039361">
    <property type="entry name" value="Cyclin"/>
</dbReference>
<dbReference type="GO" id="GO:0051301">
    <property type="term" value="P:cell division"/>
    <property type="evidence" value="ECO:0007669"/>
    <property type="project" value="UniProtKB-KW"/>
</dbReference>
<dbReference type="InterPro" id="IPR048258">
    <property type="entry name" value="Cyclins_cyclin-box"/>
</dbReference>
<proteinExistence type="inferred from homology"/>
<dbReference type="PROSITE" id="PS00292">
    <property type="entry name" value="CYCLINS"/>
    <property type="match status" value="1"/>
</dbReference>
<evidence type="ECO:0000259" key="5">
    <source>
        <dbReference type="SMART" id="SM00385"/>
    </source>
</evidence>
<dbReference type="Gramene" id="RZC63503">
    <property type="protein sequence ID" value="RZC63503"/>
    <property type="gene ID" value="C5167_025253"/>
</dbReference>
<dbReference type="InterPro" id="IPR004367">
    <property type="entry name" value="Cyclin_C-dom"/>
</dbReference>
<name>A0A4Y7JQY6_PAPSO</name>
<dbReference type="InterPro" id="IPR013763">
    <property type="entry name" value="Cyclin-like_dom"/>
</dbReference>
<dbReference type="AlphaFoldDB" id="A0A4Y7JQY6"/>
<feature type="domain" description="Cyclin-like" evidence="5">
    <location>
        <begin position="121"/>
        <end position="192"/>
    </location>
</feature>
<protein>
    <recommendedName>
        <fullName evidence="5">Cyclin-like domain-containing protein</fullName>
    </recommendedName>
</protein>
<dbReference type="Gene3D" id="1.10.472.10">
    <property type="entry name" value="Cyclin-like"/>
    <property type="match status" value="2"/>
</dbReference>
<dbReference type="InterPro" id="IPR006671">
    <property type="entry name" value="Cyclin_N"/>
</dbReference>
<sequence length="281" mass="32774">MGLRARITASGESIRRRRPVADIGNCITVREVVIDHQRKKSHKLTLVHGTARNKAACDVPKESDIVDIDGADVGNPLAVVEYVEEMYKFYKLSESRSIHQVHGYMELQHEIIEQFRMVVVDWLIAVHMEFQLTPEVLYLSVQILDRYLALNLGVGKEELQLVDYCHSQHQKYITDNAYSTQQILEMEKSIMWSFRWTLPFPTAYHFLVRFLKAAEANEEMENMVFFLAELGLMQYAMLKYCPSMQYCPSMLKAMKYIQSTCRRGLSTCWSESQKFEIRQHD</sequence>
<dbReference type="STRING" id="3469.A0A4Y7JQY6"/>
<keyword evidence="3" id="KW-0131">Cell cycle</keyword>
<evidence type="ECO:0000256" key="4">
    <source>
        <dbReference type="RuleBase" id="RU000383"/>
    </source>
</evidence>
<evidence type="ECO:0000256" key="3">
    <source>
        <dbReference type="ARBA" id="ARBA00023306"/>
    </source>
</evidence>
<dbReference type="InterPro" id="IPR036915">
    <property type="entry name" value="Cyclin-like_sf"/>
</dbReference>
<evidence type="ECO:0000313" key="7">
    <source>
        <dbReference type="Proteomes" id="UP000316621"/>
    </source>
</evidence>
<dbReference type="SUPFAM" id="SSF47954">
    <property type="entry name" value="Cyclin-like"/>
    <property type="match status" value="2"/>
</dbReference>
<dbReference type="SMART" id="SM00385">
    <property type="entry name" value="CYCLIN"/>
    <property type="match status" value="2"/>
</dbReference>
<organism evidence="6 7">
    <name type="scientific">Papaver somniferum</name>
    <name type="common">Opium poppy</name>
    <dbReference type="NCBI Taxonomy" id="3469"/>
    <lineage>
        <taxon>Eukaryota</taxon>
        <taxon>Viridiplantae</taxon>
        <taxon>Streptophyta</taxon>
        <taxon>Embryophyta</taxon>
        <taxon>Tracheophyta</taxon>
        <taxon>Spermatophyta</taxon>
        <taxon>Magnoliopsida</taxon>
        <taxon>Ranunculales</taxon>
        <taxon>Papaveraceae</taxon>
        <taxon>Papaveroideae</taxon>
        <taxon>Papaver</taxon>
    </lineage>
</organism>
<keyword evidence="2 4" id="KW-0195">Cyclin</keyword>
<reference evidence="6 7" key="1">
    <citation type="journal article" date="2018" name="Science">
        <title>The opium poppy genome and morphinan production.</title>
        <authorList>
            <person name="Guo L."/>
            <person name="Winzer T."/>
            <person name="Yang X."/>
            <person name="Li Y."/>
            <person name="Ning Z."/>
            <person name="He Z."/>
            <person name="Teodor R."/>
            <person name="Lu Y."/>
            <person name="Bowser T.A."/>
            <person name="Graham I.A."/>
            <person name="Ye K."/>
        </authorList>
    </citation>
    <scope>NUCLEOTIDE SEQUENCE [LARGE SCALE GENOMIC DNA]</scope>
    <source>
        <strain evidence="7">cv. HN1</strain>
        <tissue evidence="6">Leaves</tissue>
    </source>
</reference>
<dbReference type="Proteomes" id="UP000316621">
    <property type="component" value="Chromosome 5"/>
</dbReference>
<gene>
    <name evidence="6" type="ORF">C5167_025253</name>
</gene>
<keyword evidence="1" id="KW-0132">Cell division</keyword>